<accession>A0A9P8RU23</accession>
<dbReference type="Pfam" id="PF03178">
    <property type="entry name" value="CPSF_A"/>
    <property type="match status" value="1"/>
</dbReference>
<dbReference type="InterPro" id="IPR004871">
    <property type="entry name" value="RSE1/DDB1/CPSF1_C"/>
</dbReference>
<dbReference type="InterPro" id="IPR018846">
    <property type="entry name" value="Beta-prop_RSE1/DDB1/CPSF1_1st"/>
</dbReference>
<evidence type="ECO:0000259" key="5">
    <source>
        <dbReference type="Pfam" id="PF03178"/>
    </source>
</evidence>
<proteinExistence type="inferred from homology"/>
<dbReference type="InterPro" id="IPR050358">
    <property type="entry name" value="RSE1/DDB1/CFT1"/>
</dbReference>
<evidence type="ECO:0000313" key="9">
    <source>
        <dbReference type="Proteomes" id="UP000750711"/>
    </source>
</evidence>
<evidence type="ECO:0000256" key="1">
    <source>
        <dbReference type="ARBA" id="ARBA00004123"/>
    </source>
</evidence>
<dbReference type="Pfam" id="PF23726">
    <property type="entry name" value="Beta-prop_RSE1_2nd"/>
    <property type="match status" value="1"/>
</dbReference>
<reference evidence="8" key="1">
    <citation type="submission" date="2021-03" db="EMBL/GenBank/DDBJ databases">
        <title>Comparative genomics and phylogenomic investigation of the class Geoglossomycetes provide insights into ecological specialization and systematics.</title>
        <authorList>
            <person name="Melie T."/>
            <person name="Pirro S."/>
            <person name="Miller A.N."/>
            <person name="Quandt A."/>
        </authorList>
    </citation>
    <scope>NUCLEOTIDE SEQUENCE</scope>
    <source>
        <strain evidence="8">CAQ_001_2017</strain>
    </source>
</reference>
<organism evidence="8 9">
    <name type="scientific">Trichoglossum hirsutum</name>
    <dbReference type="NCBI Taxonomy" id="265104"/>
    <lineage>
        <taxon>Eukaryota</taxon>
        <taxon>Fungi</taxon>
        <taxon>Dikarya</taxon>
        <taxon>Ascomycota</taxon>
        <taxon>Pezizomycotina</taxon>
        <taxon>Geoglossomycetes</taxon>
        <taxon>Geoglossales</taxon>
        <taxon>Geoglossaceae</taxon>
        <taxon>Trichoglossum</taxon>
    </lineage>
</organism>
<feature type="domain" description="RSE1/DDB1/CPSF1 C-terminal" evidence="5">
    <location>
        <begin position="784"/>
        <end position="1106"/>
    </location>
</feature>
<evidence type="ECO:0000259" key="7">
    <source>
        <dbReference type="Pfam" id="PF23726"/>
    </source>
</evidence>
<dbReference type="InterPro" id="IPR011048">
    <property type="entry name" value="Haem_d1_sf"/>
</dbReference>
<sequence>MAYVTPIHRPSSVRRALKLRLRDPKEDCLVVAVNRLQIYTQNHDGLLELQHSETLYGSVTLLQKVRPASSTTDHLFVGTDQYAHFTLSWDNVKRRFKNEHILEDLADNTARSSAADDKCLVDPAGHIMALDLFEGRTTIIPLRQPRKSRKKKEAASNELGTPHTIRISELFIRSSAFLHGTEQPELALLWEDAHKKVNLTTRVFEFDGKGEFVRESVGSRLSRAGLDASTSLLIPVPQPPGGVLLFGESSLEYLPSTPNQSPWSARHHSPNSEKSIIKKLDSPTIFVSWAEIGPLFYLVGDEYGKLYGVALNVEHDQVCDCSIETLGETPRASAMVYLGEGYLFIGSHSGDSQLIRLRVEEPKIEVVQTLPNIAPILDFTVMDIGDHAGEEQPNEYLSGQARIISCSGTHDDGSLRSVRSGVGLDELGILAEITGIRDVYGLRSSVASEFDDILVVSFVDETRVFRFDAHGDVDEMDSYIGFSLSESTLVAANVLGDRTIQATDTGVWLMDSESGTTIAQWKPALGQRITAASANEEQVVLAIGGETLTVLDIRTEFASSKSKSFGNDSQIACVTVPSMLNICVVGFWKNSAVSVFNLDTLDAAHTEELNSGNEASVPRSLLVTQLLSGQPPILFIAMADGIVYNFSINPMDFSLSSKKSIVLGRQQANLRSLPRGDGLFNVFATCDHPSLIYGSEERIIYSAVTSEKATCVCSFNAEAFPGSIVVATSQDLKIALVDAERTTHVRTLHVHETVRRVVYSPTLKAFGLGTIQRTIEAGNETITSHFKLVDEVQFKPIDKWTLNEDELIESITRANLEVASLNGPRSTAEHFIVGTCYIDDENSQAKGGRIIVFEVTTDQKLKKLVEIDTKGACRCLNIFNGRIIAALTSSVAVYSYEYDTPSRPTLKREALYRMSSIPVTISVTSNFIAVADIMKSVSLLEHKRGKDGEPDQLIEVARHFQVVWATAMVALEDDTYLQSDTAGNLMVLHRDVNGVTDDDKRMLKATSELRLGEIVNKIERIAAGPSNEIVVPRAFLGTIEGGFYLFGLICDEKRDLLMTLQSKMAERVLSPGDLGFNTYRAFCNHTRAETEPFRFVDGELIERFLDFDQHTQQELVKGFSGGVEEVKGIVESLRRLH</sequence>
<comment type="similarity">
    <text evidence="2">Belongs to the DDB1 family.</text>
</comment>
<dbReference type="PANTHER" id="PTHR10644">
    <property type="entry name" value="DNA REPAIR/RNA PROCESSING CPSF FAMILY"/>
    <property type="match status" value="1"/>
</dbReference>
<dbReference type="InterPro" id="IPR015943">
    <property type="entry name" value="WD40/YVTN_repeat-like_dom_sf"/>
</dbReference>
<evidence type="ECO:0000256" key="2">
    <source>
        <dbReference type="ARBA" id="ARBA00007453"/>
    </source>
</evidence>
<dbReference type="GO" id="GO:0003676">
    <property type="term" value="F:nucleic acid binding"/>
    <property type="evidence" value="ECO:0007669"/>
    <property type="project" value="InterPro"/>
</dbReference>
<feature type="domain" description="RSE1/DDB1/CPSF1 first beta-propeller" evidence="6">
    <location>
        <begin position="12"/>
        <end position="370"/>
    </location>
</feature>
<feature type="domain" description="RSE1/DDB1/CPSF1 second beta-propeller" evidence="7">
    <location>
        <begin position="430"/>
        <end position="735"/>
    </location>
</feature>
<evidence type="ECO:0000256" key="3">
    <source>
        <dbReference type="ARBA" id="ARBA00014577"/>
    </source>
</evidence>
<dbReference type="Proteomes" id="UP000750711">
    <property type="component" value="Unassembled WGS sequence"/>
</dbReference>
<evidence type="ECO:0000313" key="8">
    <source>
        <dbReference type="EMBL" id="KAH0569270.1"/>
    </source>
</evidence>
<evidence type="ECO:0000259" key="6">
    <source>
        <dbReference type="Pfam" id="PF10433"/>
    </source>
</evidence>
<dbReference type="GO" id="GO:0005634">
    <property type="term" value="C:nucleus"/>
    <property type="evidence" value="ECO:0007669"/>
    <property type="project" value="UniProtKB-SubCell"/>
</dbReference>
<dbReference type="AlphaFoldDB" id="A0A9P8RU23"/>
<dbReference type="Pfam" id="PF10433">
    <property type="entry name" value="Beta-prop_RSE1_1st"/>
    <property type="match status" value="1"/>
</dbReference>
<keyword evidence="9" id="KW-1185">Reference proteome</keyword>
<keyword evidence="4" id="KW-0539">Nucleus</keyword>
<comment type="subcellular location">
    <subcellularLocation>
        <location evidence="1">Nucleus</location>
    </subcellularLocation>
</comment>
<dbReference type="InterPro" id="IPR058543">
    <property type="entry name" value="Beta-prop_RSE1/DDB1/CPSF1_2nd"/>
</dbReference>
<comment type="caution">
    <text evidence="8">The sequence shown here is derived from an EMBL/GenBank/DDBJ whole genome shotgun (WGS) entry which is preliminary data.</text>
</comment>
<dbReference type="SUPFAM" id="SSF51004">
    <property type="entry name" value="C-terminal (heme d1) domain of cytochrome cd1-nitrite reductase"/>
    <property type="match status" value="1"/>
</dbReference>
<dbReference type="SUPFAM" id="SSF50998">
    <property type="entry name" value="Quinoprotein alcohol dehydrogenase-like"/>
    <property type="match status" value="1"/>
</dbReference>
<dbReference type="Gene3D" id="1.10.150.910">
    <property type="match status" value="1"/>
</dbReference>
<protein>
    <recommendedName>
        <fullName evidence="3">DNA damage-binding protein 1</fullName>
    </recommendedName>
</protein>
<dbReference type="Gene3D" id="2.130.10.10">
    <property type="entry name" value="YVTN repeat-like/Quinoprotein amine dehydrogenase"/>
    <property type="match status" value="3"/>
</dbReference>
<name>A0A9P8RU23_9PEZI</name>
<evidence type="ECO:0000256" key="4">
    <source>
        <dbReference type="ARBA" id="ARBA00023242"/>
    </source>
</evidence>
<dbReference type="EMBL" id="JAGHQM010000001">
    <property type="protein sequence ID" value="KAH0569270.1"/>
    <property type="molecule type" value="Genomic_DNA"/>
</dbReference>
<gene>
    <name evidence="8" type="ORF">GP486_000026</name>
</gene>
<dbReference type="InterPro" id="IPR011047">
    <property type="entry name" value="Quinoprotein_ADH-like_sf"/>
</dbReference>